<reference evidence="1 2" key="1">
    <citation type="submission" date="2016-10" db="EMBL/GenBank/DDBJ databases">
        <authorList>
            <person name="de Groot N.N."/>
        </authorList>
    </citation>
    <scope>NUCLEOTIDE SEQUENCE [LARGE SCALE GENOMIC DNA]</scope>
    <source>
        <strain evidence="1 2">CGMCC 1.9159</strain>
    </source>
</reference>
<dbReference type="InterPro" id="IPR027417">
    <property type="entry name" value="P-loop_NTPase"/>
</dbReference>
<dbReference type="Gene3D" id="3.40.50.300">
    <property type="entry name" value="P-loop containing nucleotide triphosphate hydrolases"/>
    <property type="match status" value="1"/>
</dbReference>
<organism evidence="1 2">
    <name type="scientific">Tessaracoccus oleiagri</name>
    <dbReference type="NCBI Taxonomy" id="686624"/>
    <lineage>
        <taxon>Bacteria</taxon>
        <taxon>Bacillati</taxon>
        <taxon>Actinomycetota</taxon>
        <taxon>Actinomycetes</taxon>
        <taxon>Propionibacteriales</taxon>
        <taxon>Propionibacteriaceae</taxon>
        <taxon>Tessaracoccus</taxon>
    </lineage>
</organism>
<proteinExistence type="predicted"/>
<dbReference type="EMBL" id="FNGP01000002">
    <property type="protein sequence ID" value="SDL34865.1"/>
    <property type="molecule type" value="Genomic_DNA"/>
</dbReference>
<evidence type="ECO:0000313" key="1">
    <source>
        <dbReference type="EMBL" id="SDL34865.1"/>
    </source>
</evidence>
<sequence>MSATTRMHGLTVRSEVPLHQSRLLPTATPADLDITVGAPAHSLTEAPTGSVLLHFEMDRQYYTVVADDHGYLLRFYGTCDVRLDEGLRQASVHALPGTDPAILSVLLGGTVLATVLALRGDPVLHASAVQVGDEALAFVGSSGMGKSTTATLFCAEGARLITDDVLRLDLGGMAPRCFLGATELRLRKSAGTLADAFAVRPGQRTTGDAREALSVSTAEDEALPLRAVIVPLPDKDGRRETTVERPDPMAAFLLLSRFPRLIGWRDADILRRQFQQLGDLVDRVPVFVARMPWGPPFPEGLAASVRRAVGAA</sequence>
<accession>A0A1G9JCB6</accession>
<dbReference type="OrthoDB" id="9791280at2"/>
<dbReference type="STRING" id="686624.SAMN04488242_1154"/>
<gene>
    <name evidence="1" type="ORF">SAMN04488242_1154</name>
</gene>
<evidence type="ECO:0000313" key="2">
    <source>
        <dbReference type="Proteomes" id="UP000199475"/>
    </source>
</evidence>
<protein>
    <recommendedName>
        <fullName evidence="3">HPr Serine kinase C-terminal domain-containing protein</fullName>
    </recommendedName>
</protein>
<name>A0A1G9JCB6_9ACTN</name>
<evidence type="ECO:0008006" key="3">
    <source>
        <dbReference type="Google" id="ProtNLM"/>
    </source>
</evidence>
<keyword evidence="2" id="KW-1185">Reference proteome</keyword>
<dbReference type="SUPFAM" id="SSF53795">
    <property type="entry name" value="PEP carboxykinase-like"/>
    <property type="match status" value="1"/>
</dbReference>
<dbReference type="Proteomes" id="UP000199475">
    <property type="component" value="Unassembled WGS sequence"/>
</dbReference>
<dbReference type="RefSeq" id="WP_143008225.1">
    <property type="nucleotide sequence ID" value="NZ_FNGP01000002.1"/>
</dbReference>
<dbReference type="AlphaFoldDB" id="A0A1G9JCB6"/>